<dbReference type="Pfam" id="PF00561">
    <property type="entry name" value="Abhydrolase_1"/>
    <property type="match status" value="1"/>
</dbReference>
<dbReference type="EMBL" id="LROU01000145">
    <property type="protein sequence ID" value="KYF32497.1"/>
    <property type="molecule type" value="Genomic_DNA"/>
</dbReference>
<dbReference type="GO" id="GO:0046464">
    <property type="term" value="P:acylglycerol catabolic process"/>
    <property type="evidence" value="ECO:0007669"/>
    <property type="project" value="TreeGrafter"/>
</dbReference>
<dbReference type="Proteomes" id="UP000075442">
    <property type="component" value="Unassembled WGS sequence"/>
</dbReference>
<accession>A0A150NGA3</accession>
<organism evidence="1 2">
    <name type="scientific">Streptococcus mitis</name>
    <dbReference type="NCBI Taxonomy" id="28037"/>
    <lineage>
        <taxon>Bacteria</taxon>
        <taxon>Bacillati</taxon>
        <taxon>Bacillota</taxon>
        <taxon>Bacilli</taxon>
        <taxon>Lactobacillales</taxon>
        <taxon>Streptococcaceae</taxon>
        <taxon>Streptococcus</taxon>
        <taxon>Streptococcus mitis group</taxon>
    </lineage>
</organism>
<dbReference type="GO" id="GO:0047372">
    <property type="term" value="F:monoacylglycerol lipase activity"/>
    <property type="evidence" value="ECO:0007669"/>
    <property type="project" value="TreeGrafter"/>
</dbReference>
<comment type="caution">
    <text evidence="1">The sequence shown here is derived from an EMBL/GenBank/DDBJ whole genome shotgun (WGS) entry which is preliminary data.</text>
</comment>
<dbReference type="PATRIC" id="fig|28037.235.peg.2230"/>
<name>A0A150NGA3_STRMT</name>
<dbReference type="Gene3D" id="3.40.50.1820">
    <property type="entry name" value="alpha/beta hydrolase"/>
    <property type="match status" value="1"/>
</dbReference>
<reference evidence="1 2" key="1">
    <citation type="submission" date="2016-01" db="EMBL/GenBank/DDBJ databases">
        <title>Highly variable Streptococcus oralis 1 are common among viridans streptococci isolated from primates.</title>
        <authorList>
            <person name="Denapaite D."/>
            <person name="Rieger M."/>
            <person name="Koendgen S."/>
            <person name="Brueckner R."/>
            <person name="Ochigava I."/>
            <person name="Kappeler P."/>
            <person name="Maetz-Rensing K."/>
            <person name="Leendertz F."/>
        </authorList>
    </citation>
    <scope>NUCLEOTIDE SEQUENCE [LARGE SCALE GENOMIC DNA]</scope>
    <source>
        <strain evidence="1 2">M3-1</strain>
    </source>
</reference>
<dbReference type="AlphaFoldDB" id="A0A150NGA3"/>
<dbReference type="SUPFAM" id="SSF53474">
    <property type="entry name" value="alpha/beta-Hydrolases"/>
    <property type="match status" value="1"/>
</dbReference>
<dbReference type="PANTHER" id="PTHR43798:SF5">
    <property type="entry name" value="MONOACYLGLYCEROL LIPASE ABHD6"/>
    <property type="match status" value="1"/>
</dbReference>
<dbReference type="GO" id="GO:0016020">
    <property type="term" value="C:membrane"/>
    <property type="evidence" value="ECO:0007669"/>
    <property type="project" value="TreeGrafter"/>
</dbReference>
<sequence length="107" mass="11663">MSYITTKNQYITVDGNKIAYRELSKGKSKLPLLMLVHLAATLDNWDPKLLDLIAEKHHVIVVDLPGVGASQGKVASTIPGMAKQTIDFVKVLGYDKINLLGLSMGEV</sequence>
<keyword evidence="1" id="KW-0378">Hydrolase</keyword>
<evidence type="ECO:0000313" key="1">
    <source>
        <dbReference type="EMBL" id="KYF32497.1"/>
    </source>
</evidence>
<dbReference type="PANTHER" id="PTHR43798">
    <property type="entry name" value="MONOACYLGLYCEROL LIPASE"/>
    <property type="match status" value="1"/>
</dbReference>
<gene>
    <name evidence="1" type="ORF">SMIM3I_00527</name>
</gene>
<dbReference type="InterPro" id="IPR000073">
    <property type="entry name" value="AB_hydrolase_1"/>
</dbReference>
<dbReference type="InterPro" id="IPR029058">
    <property type="entry name" value="AB_hydrolase_fold"/>
</dbReference>
<protein>
    <submittedName>
        <fullName evidence="1">Hydrolase, alpha/beta fold family</fullName>
    </submittedName>
</protein>
<proteinExistence type="predicted"/>
<dbReference type="InterPro" id="IPR050266">
    <property type="entry name" value="AB_hydrolase_sf"/>
</dbReference>
<evidence type="ECO:0000313" key="2">
    <source>
        <dbReference type="Proteomes" id="UP000075442"/>
    </source>
</evidence>